<reference evidence="5 6" key="1">
    <citation type="submission" date="2020-11" db="EMBL/GenBank/DDBJ databases">
        <title>Fusibacter basophilias sp. nov.</title>
        <authorList>
            <person name="Qiu D."/>
        </authorList>
    </citation>
    <scope>NUCLEOTIDE SEQUENCE [LARGE SCALE GENOMIC DNA]</scope>
    <source>
        <strain evidence="5 6">Q10-2</strain>
    </source>
</reference>
<organism evidence="5 6">
    <name type="scientific">Fusibacter ferrireducens</name>
    <dbReference type="NCBI Taxonomy" id="2785058"/>
    <lineage>
        <taxon>Bacteria</taxon>
        <taxon>Bacillati</taxon>
        <taxon>Bacillota</taxon>
        <taxon>Clostridia</taxon>
        <taxon>Eubacteriales</taxon>
        <taxon>Eubacteriales Family XII. Incertae Sedis</taxon>
        <taxon>Fusibacter</taxon>
    </lineage>
</organism>
<comment type="similarity">
    <text evidence="1">Belongs to the Mu gp47/PBSX XkdT family.</text>
</comment>
<feature type="domain" description="Baseplate J-like C-terminal" evidence="4">
    <location>
        <begin position="263"/>
        <end position="353"/>
    </location>
</feature>
<evidence type="ECO:0000256" key="1">
    <source>
        <dbReference type="ARBA" id="ARBA00038087"/>
    </source>
</evidence>
<keyword evidence="6" id="KW-1185">Reference proteome</keyword>
<dbReference type="RefSeq" id="WP_194702137.1">
    <property type="nucleotide sequence ID" value="NZ_JADKNH010000007.1"/>
</dbReference>
<sequence>MYENETQEAIQKRMSEQAASTINVDEGSMFHVATAPMAVELMQAYFNLERVLELGFAETTSGAYLDMRAREHGIERKLQTKAKGKIRIEGSIGTVIPKGSLFSTEDGLTYISDDEEVMDATAVEVNITASEYGKLYNTEANTVIVLPMSISGVTSVTNPQPITDGVNEESDEALLERLLSHIRKPATSGNIYQYQQWAESLAGVGGVKVMPLWNGPGTVKIVIIDENRLPASENLVLEVSEFIEDHRPIGAQVDYVSATGVTIDVDANVVISKGHTLEEVVSQFNTNLAQYLKNDVAFEVDSKNVPVQVSIAKIGSILIETEGVEDYSELKINGDTKSITLNLDEVPMKGSVNLYE</sequence>
<dbReference type="PANTHER" id="PTHR37829:SF3">
    <property type="entry name" value="PROTEIN JAYE-RELATED"/>
    <property type="match status" value="1"/>
</dbReference>
<dbReference type="Proteomes" id="UP000614200">
    <property type="component" value="Unassembled WGS sequence"/>
</dbReference>
<dbReference type="InterPro" id="IPR006949">
    <property type="entry name" value="Barrel_Baseplate_J-like"/>
</dbReference>
<evidence type="ECO:0000259" key="2">
    <source>
        <dbReference type="Pfam" id="PF04865"/>
    </source>
</evidence>
<feature type="domain" description="Baseplate protein J-like barrel" evidence="2">
    <location>
        <begin position="86"/>
        <end position="165"/>
    </location>
</feature>
<dbReference type="InterPro" id="IPR058530">
    <property type="entry name" value="Baseplate_J-like_C"/>
</dbReference>
<gene>
    <name evidence="5" type="ORF">ISU02_12315</name>
</gene>
<protein>
    <submittedName>
        <fullName evidence="5">Baseplate J/gp47 family protein</fullName>
    </submittedName>
</protein>
<dbReference type="EMBL" id="JADKNH010000007">
    <property type="protein sequence ID" value="MBF4693896.1"/>
    <property type="molecule type" value="Genomic_DNA"/>
</dbReference>
<comment type="caution">
    <text evidence="5">The sequence shown here is derived from an EMBL/GenBank/DDBJ whole genome shotgun (WGS) entry which is preliminary data.</text>
</comment>
<evidence type="ECO:0000313" key="5">
    <source>
        <dbReference type="EMBL" id="MBF4693896.1"/>
    </source>
</evidence>
<evidence type="ECO:0000259" key="3">
    <source>
        <dbReference type="Pfam" id="PF26078"/>
    </source>
</evidence>
<evidence type="ECO:0000259" key="4">
    <source>
        <dbReference type="Pfam" id="PF26079"/>
    </source>
</evidence>
<feature type="domain" description="Baseplate J-like central" evidence="3">
    <location>
        <begin position="186"/>
        <end position="256"/>
    </location>
</feature>
<evidence type="ECO:0000313" key="6">
    <source>
        <dbReference type="Proteomes" id="UP000614200"/>
    </source>
</evidence>
<dbReference type="Pfam" id="PF26078">
    <property type="entry name" value="Baseplate_J_M"/>
    <property type="match status" value="1"/>
</dbReference>
<accession>A0ABR9ZTT7</accession>
<dbReference type="Pfam" id="PF04865">
    <property type="entry name" value="Baseplate_J"/>
    <property type="match status" value="1"/>
</dbReference>
<proteinExistence type="inferred from homology"/>
<dbReference type="Pfam" id="PF26079">
    <property type="entry name" value="Baseplate_J_C"/>
    <property type="match status" value="1"/>
</dbReference>
<dbReference type="PANTHER" id="PTHR37829">
    <property type="entry name" value="PHAGE-LIKE ELEMENT PBSX PROTEIN XKDT"/>
    <property type="match status" value="1"/>
</dbReference>
<dbReference type="InterPro" id="IPR058531">
    <property type="entry name" value="Baseplate_J_M"/>
</dbReference>
<dbReference type="InterPro" id="IPR052399">
    <property type="entry name" value="Phage_Baseplate_Assmbl_Protein"/>
</dbReference>
<name>A0ABR9ZTT7_9FIRM</name>